<keyword evidence="1" id="KW-0812">Transmembrane</keyword>
<name>A0ABP0BPI0_9PEZI</name>
<feature type="transmembrane region" description="Helical" evidence="1">
    <location>
        <begin position="54"/>
        <end position="73"/>
    </location>
</feature>
<accession>A0ABP0BPI0</accession>
<protein>
    <submittedName>
        <fullName evidence="2">Uncharacterized protein</fullName>
    </submittedName>
</protein>
<keyword evidence="3" id="KW-1185">Reference proteome</keyword>
<proteinExistence type="predicted"/>
<comment type="caution">
    <text evidence="2">The sequence shown here is derived from an EMBL/GenBank/DDBJ whole genome shotgun (WGS) entry which is preliminary data.</text>
</comment>
<evidence type="ECO:0000313" key="3">
    <source>
        <dbReference type="Proteomes" id="UP001642405"/>
    </source>
</evidence>
<evidence type="ECO:0000313" key="2">
    <source>
        <dbReference type="EMBL" id="CAK7221355.1"/>
    </source>
</evidence>
<reference evidence="2 3" key="1">
    <citation type="submission" date="2024-01" db="EMBL/GenBank/DDBJ databases">
        <authorList>
            <person name="Allen C."/>
            <person name="Tagirdzhanova G."/>
        </authorList>
    </citation>
    <scope>NUCLEOTIDE SEQUENCE [LARGE SCALE GENOMIC DNA]</scope>
</reference>
<dbReference type="Proteomes" id="UP001642405">
    <property type="component" value="Unassembled WGS sequence"/>
</dbReference>
<organism evidence="2 3">
    <name type="scientific">Sporothrix curviconia</name>
    <dbReference type="NCBI Taxonomy" id="1260050"/>
    <lineage>
        <taxon>Eukaryota</taxon>
        <taxon>Fungi</taxon>
        <taxon>Dikarya</taxon>
        <taxon>Ascomycota</taxon>
        <taxon>Pezizomycotina</taxon>
        <taxon>Sordariomycetes</taxon>
        <taxon>Sordariomycetidae</taxon>
        <taxon>Ophiostomatales</taxon>
        <taxon>Ophiostomataceae</taxon>
        <taxon>Sporothrix</taxon>
    </lineage>
</organism>
<gene>
    <name evidence="2" type="ORF">SCUCBS95973_004466</name>
</gene>
<sequence>MVVFGIHALPNRWFAEFEVVTAELKIAIMNIMIIAHGDNPLTIEYAYRDKMYPLGNIFLFGSGFFVLGSTFYFRTQIVDLTTADLKSGRRPLTEAGIEFLDNYYHKPLYRRTFAYITI</sequence>
<keyword evidence="1" id="KW-1133">Transmembrane helix</keyword>
<dbReference type="EMBL" id="CAWUHB010000022">
    <property type="protein sequence ID" value="CAK7221355.1"/>
    <property type="molecule type" value="Genomic_DNA"/>
</dbReference>
<keyword evidence="1" id="KW-0472">Membrane</keyword>
<evidence type="ECO:0000256" key="1">
    <source>
        <dbReference type="SAM" id="Phobius"/>
    </source>
</evidence>